<feature type="compositionally biased region" description="Low complexity" evidence="1">
    <location>
        <begin position="46"/>
        <end position="60"/>
    </location>
</feature>
<dbReference type="Proteomes" id="UP000054477">
    <property type="component" value="Unassembled WGS sequence"/>
</dbReference>
<dbReference type="EMBL" id="KN838537">
    <property type="protein sequence ID" value="KIK09729.1"/>
    <property type="molecule type" value="Genomic_DNA"/>
</dbReference>
<protein>
    <submittedName>
        <fullName evidence="2">Uncharacterized protein</fullName>
    </submittedName>
</protein>
<reference evidence="3" key="2">
    <citation type="submission" date="2015-01" db="EMBL/GenBank/DDBJ databases">
        <title>Evolutionary Origins and Diversification of the Mycorrhizal Mutualists.</title>
        <authorList>
            <consortium name="DOE Joint Genome Institute"/>
            <consortium name="Mycorrhizal Genomics Consortium"/>
            <person name="Kohler A."/>
            <person name="Kuo A."/>
            <person name="Nagy L.G."/>
            <person name="Floudas D."/>
            <person name="Copeland A."/>
            <person name="Barry K.W."/>
            <person name="Cichocki N."/>
            <person name="Veneault-Fourrey C."/>
            <person name="LaButti K."/>
            <person name="Lindquist E.A."/>
            <person name="Lipzen A."/>
            <person name="Lundell T."/>
            <person name="Morin E."/>
            <person name="Murat C."/>
            <person name="Riley R."/>
            <person name="Ohm R."/>
            <person name="Sun H."/>
            <person name="Tunlid A."/>
            <person name="Henrissat B."/>
            <person name="Grigoriev I.V."/>
            <person name="Hibbett D.S."/>
            <person name="Martin F."/>
        </authorList>
    </citation>
    <scope>NUCLEOTIDE SEQUENCE [LARGE SCALE GENOMIC DNA]</scope>
    <source>
        <strain evidence="3">LaAM-08-1</strain>
    </source>
</reference>
<dbReference type="AlphaFoldDB" id="A0A0C9Y6U2"/>
<sequence>MIPDLFLENSPKANATVFERFCTVLNEGSLEELQVEEGLNIFKFDSNSGLHSSESDSSGDSRGHCKRHTPTPPLRRGRSDSRSATPPRRGIDSRSPPPPRRQRDASMSRPPPPQAPSRSRSLRDPERLPDGAHHFQHFDDGGESETTPLPLHKGQHTLRLLHETDGMNAIVRLLLHPLVEAGEAGLVPIRLLRI</sequence>
<gene>
    <name evidence="2" type="ORF">K443DRAFT_353</name>
</gene>
<evidence type="ECO:0000256" key="1">
    <source>
        <dbReference type="SAM" id="MobiDB-lite"/>
    </source>
</evidence>
<organism evidence="2 3">
    <name type="scientific">Laccaria amethystina LaAM-08-1</name>
    <dbReference type="NCBI Taxonomy" id="1095629"/>
    <lineage>
        <taxon>Eukaryota</taxon>
        <taxon>Fungi</taxon>
        <taxon>Dikarya</taxon>
        <taxon>Basidiomycota</taxon>
        <taxon>Agaricomycotina</taxon>
        <taxon>Agaricomycetes</taxon>
        <taxon>Agaricomycetidae</taxon>
        <taxon>Agaricales</taxon>
        <taxon>Agaricineae</taxon>
        <taxon>Hydnangiaceae</taxon>
        <taxon>Laccaria</taxon>
    </lineage>
</organism>
<evidence type="ECO:0000313" key="3">
    <source>
        <dbReference type="Proteomes" id="UP000054477"/>
    </source>
</evidence>
<reference evidence="2 3" key="1">
    <citation type="submission" date="2014-04" db="EMBL/GenBank/DDBJ databases">
        <authorList>
            <consortium name="DOE Joint Genome Institute"/>
            <person name="Kuo A."/>
            <person name="Kohler A."/>
            <person name="Nagy L.G."/>
            <person name="Floudas D."/>
            <person name="Copeland A."/>
            <person name="Barry K.W."/>
            <person name="Cichocki N."/>
            <person name="Veneault-Fourrey C."/>
            <person name="LaButti K."/>
            <person name="Lindquist E.A."/>
            <person name="Lipzen A."/>
            <person name="Lundell T."/>
            <person name="Morin E."/>
            <person name="Murat C."/>
            <person name="Sun H."/>
            <person name="Tunlid A."/>
            <person name="Henrissat B."/>
            <person name="Grigoriev I.V."/>
            <person name="Hibbett D.S."/>
            <person name="Martin F."/>
            <person name="Nordberg H.P."/>
            <person name="Cantor M.N."/>
            <person name="Hua S.X."/>
        </authorList>
    </citation>
    <scope>NUCLEOTIDE SEQUENCE [LARGE SCALE GENOMIC DNA]</scope>
    <source>
        <strain evidence="2 3">LaAM-08-1</strain>
    </source>
</reference>
<proteinExistence type="predicted"/>
<keyword evidence="3" id="KW-1185">Reference proteome</keyword>
<feature type="region of interest" description="Disordered" evidence="1">
    <location>
        <begin position="46"/>
        <end position="151"/>
    </location>
</feature>
<name>A0A0C9Y6U2_9AGAR</name>
<evidence type="ECO:0000313" key="2">
    <source>
        <dbReference type="EMBL" id="KIK09729.1"/>
    </source>
</evidence>
<dbReference type="HOGENOM" id="CLU_1402641_0_0_1"/>
<accession>A0A0C9Y6U2</accession>
<feature type="compositionally biased region" description="Basic and acidic residues" evidence="1">
    <location>
        <begin position="121"/>
        <end position="140"/>
    </location>
</feature>